<evidence type="ECO:0000313" key="1">
    <source>
        <dbReference type="EMBL" id="KAJ4980818.1"/>
    </source>
</evidence>
<sequence length="160" mass="18030">MEKLFPNLNPLSPSMQGKILASEASDFPKLFHLIHLPWLPVLAWIVKTIYWPDYNANPLPPQFSPGLIPSYWAVKTIDWPGFKANPPPPQFSSDHSSHQALSCLSPLPVPGNLGTRDEVYDDVVPVEVEDMLADPMRKIDIDVEELQRIRAQKRPVKSIA</sequence>
<proteinExistence type="predicted"/>
<name>A0A9Q0R2D4_9MAGN</name>
<keyword evidence="2" id="KW-1185">Reference proteome</keyword>
<protein>
    <submittedName>
        <fullName evidence="1">Uncharacterized protein</fullName>
    </submittedName>
</protein>
<dbReference type="EMBL" id="JAMYWD010000001">
    <property type="protein sequence ID" value="KAJ4980818.1"/>
    <property type="molecule type" value="Genomic_DNA"/>
</dbReference>
<evidence type="ECO:0000313" key="2">
    <source>
        <dbReference type="Proteomes" id="UP001141806"/>
    </source>
</evidence>
<gene>
    <name evidence="1" type="ORF">NE237_031655</name>
</gene>
<comment type="caution">
    <text evidence="1">The sequence shown here is derived from an EMBL/GenBank/DDBJ whole genome shotgun (WGS) entry which is preliminary data.</text>
</comment>
<dbReference type="AlphaFoldDB" id="A0A9Q0R2D4"/>
<reference evidence="1" key="1">
    <citation type="journal article" date="2023" name="Plant J.">
        <title>The genome of the king protea, Protea cynaroides.</title>
        <authorList>
            <person name="Chang J."/>
            <person name="Duong T.A."/>
            <person name="Schoeman C."/>
            <person name="Ma X."/>
            <person name="Roodt D."/>
            <person name="Barker N."/>
            <person name="Li Z."/>
            <person name="Van de Peer Y."/>
            <person name="Mizrachi E."/>
        </authorList>
    </citation>
    <scope>NUCLEOTIDE SEQUENCE</scope>
    <source>
        <tissue evidence="1">Young leaves</tissue>
    </source>
</reference>
<dbReference type="Proteomes" id="UP001141806">
    <property type="component" value="Unassembled WGS sequence"/>
</dbReference>
<organism evidence="1 2">
    <name type="scientific">Protea cynaroides</name>
    <dbReference type="NCBI Taxonomy" id="273540"/>
    <lineage>
        <taxon>Eukaryota</taxon>
        <taxon>Viridiplantae</taxon>
        <taxon>Streptophyta</taxon>
        <taxon>Embryophyta</taxon>
        <taxon>Tracheophyta</taxon>
        <taxon>Spermatophyta</taxon>
        <taxon>Magnoliopsida</taxon>
        <taxon>Proteales</taxon>
        <taxon>Proteaceae</taxon>
        <taxon>Protea</taxon>
    </lineage>
</organism>
<accession>A0A9Q0R2D4</accession>